<accession>A0A286C002</accession>
<evidence type="ECO:0000313" key="1">
    <source>
        <dbReference type="EMBL" id="SOD39742.1"/>
    </source>
</evidence>
<dbReference type="RefSeq" id="WP_097097510.1">
    <property type="nucleotide sequence ID" value="NZ_OCMY01000001.1"/>
</dbReference>
<evidence type="ECO:0000313" key="2">
    <source>
        <dbReference type="Proteomes" id="UP000219271"/>
    </source>
</evidence>
<sequence>MVDGIYNIVVTNRTGQLERFRCGITDSEITAWNENYYLSGTIGYYNSNIHFKRSSTAQEKKSFLISDYDDYSFEGFTTVHSDGFTIVQPGGLELVIVAIEKDGSVII</sequence>
<name>A0A286C002_9GAMM</name>
<dbReference type="AlphaFoldDB" id="A0A286C002"/>
<dbReference type="EMBL" id="OCMY01000001">
    <property type="protein sequence ID" value="SOD39742.1"/>
    <property type="molecule type" value="Genomic_DNA"/>
</dbReference>
<dbReference type="Proteomes" id="UP000219271">
    <property type="component" value="Unassembled WGS sequence"/>
</dbReference>
<gene>
    <name evidence="1" type="ORF">SAMN06273570_4196</name>
</gene>
<reference evidence="2" key="1">
    <citation type="submission" date="2017-09" db="EMBL/GenBank/DDBJ databases">
        <authorList>
            <person name="Varghese N."/>
            <person name="Submissions S."/>
        </authorList>
    </citation>
    <scope>NUCLEOTIDE SEQUENCE [LARGE SCALE GENOMIC DNA]</scope>
    <source>
        <strain evidence="2">JKS000234</strain>
    </source>
</reference>
<proteinExistence type="predicted"/>
<organism evidence="1 2">
    <name type="scientific">Candidatus Pantoea floridensis</name>
    <dbReference type="NCBI Taxonomy" id="1938870"/>
    <lineage>
        <taxon>Bacteria</taxon>
        <taxon>Pseudomonadati</taxon>
        <taxon>Pseudomonadota</taxon>
        <taxon>Gammaproteobacteria</taxon>
        <taxon>Enterobacterales</taxon>
        <taxon>Erwiniaceae</taxon>
        <taxon>Pantoea</taxon>
    </lineage>
</organism>
<keyword evidence="2" id="KW-1185">Reference proteome</keyword>
<protein>
    <submittedName>
        <fullName evidence="1">Uncharacterized protein</fullName>
    </submittedName>
</protein>